<name>A0AAJ2SIE1_9FLAO</name>
<reference evidence="3 5" key="1">
    <citation type="submission" date="2023-11" db="EMBL/GenBank/DDBJ databases">
        <title>Unpublished Manusciprt.</title>
        <authorList>
            <person name="Saticioglu I.B."/>
            <person name="Ay H."/>
            <person name="Ajmi N."/>
            <person name="Altun S."/>
            <person name="Duman M."/>
        </authorList>
    </citation>
    <scope>NUCLEOTIDE SEQUENCE</scope>
    <source>
        <strain evidence="2 5">Fl-33</strain>
        <strain evidence="3">Fl-77</strain>
    </source>
</reference>
<comment type="caution">
    <text evidence="3">The sequence shown here is derived from an EMBL/GenBank/DDBJ whole genome shotgun (WGS) entry which is preliminary data.</text>
</comment>
<keyword evidence="5" id="KW-1185">Reference proteome</keyword>
<evidence type="ECO:0000313" key="3">
    <source>
        <dbReference type="EMBL" id="MDX6186759.1"/>
    </source>
</evidence>
<protein>
    <submittedName>
        <fullName evidence="3">Uncharacterized protein</fullName>
    </submittedName>
</protein>
<keyword evidence="1" id="KW-0472">Membrane</keyword>
<feature type="transmembrane region" description="Helical" evidence="1">
    <location>
        <begin position="129"/>
        <end position="148"/>
    </location>
</feature>
<gene>
    <name evidence="2" type="ORF">SGQ18_13470</name>
    <name evidence="3" type="ORF">SGQ44_13400</name>
</gene>
<keyword evidence="1" id="KW-0812">Transmembrane</keyword>
<dbReference type="EMBL" id="JAWXVH010000007">
    <property type="protein sequence ID" value="MDX6186759.1"/>
    <property type="molecule type" value="Genomic_DNA"/>
</dbReference>
<sequence>MKNRKNIIRFLASLSMLIFFSPFFQMCSDKSIKRSSSFIKSYHNAETAKEKEIAFEKAKKDFSLSGYDLAMSFEPVLLSFTLIMFLNITLLVCFIRKHYNQLFLCFLNLSAILLSFIVLIFTLPNLGQIRYGIFLCLINSMLLFYFVYKEQENGTKKSESEK</sequence>
<evidence type="ECO:0000313" key="2">
    <source>
        <dbReference type="EMBL" id="MDX6183172.1"/>
    </source>
</evidence>
<organism evidence="3 4">
    <name type="scientific">Flavobacterium flavipigmentatum</name>
    <dbReference type="NCBI Taxonomy" id="2893884"/>
    <lineage>
        <taxon>Bacteria</taxon>
        <taxon>Pseudomonadati</taxon>
        <taxon>Bacteroidota</taxon>
        <taxon>Flavobacteriia</taxon>
        <taxon>Flavobacteriales</taxon>
        <taxon>Flavobacteriaceae</taxon>
        <taxon>Flavobacterium</taxon>
    </lineage>
</organism>
<feature type="transmembrane region" description="Helical" evidence="1">
    <location>
        <begin position="76"/>
        <end position="95"/>
    </location>
</feature>
<dbReference type="RefSeq" id="WP_229976249.1">
    <property type="nucleotide sequence ID" value="NZ_CP087133.1"/>
</dbReference>
<accession>A0AAJ2SIE1</accession>
<proteinExistence type="predicted"/>
<evidence type="ECO:0000313" key="4">
    <source>
        <dbReference type="Proteomes" id="UP001270053"/>
    </source>
</evidence>
<dbReference type="EMBL" id="JAWXVG010000006">
    <property type="protein sequence ID" value="MDX6183172.1"/>
    <property type="molecule type" value="Genomic_DNA"/>
</dbReference>
<feature type="transmembrane region" description="Helical" evidence="1">
    <location>
        <begin position="102"/>
        <end position="123"/>
    </location>
</feature>
<dbReference type="AlphaFoldDB" id="A0AAJ2SIE1"/>
<dbReference type="Proteomes" id="UP001270053">
    <property type="component" value="Unassembled WGS sequence"/>
</dbReference>
<evidence type="ECO:0000256" key="1">
    <source>
        <dbReference type="SAM" id="Phobius"/>
    </source>
</evidence>
<feature type="transmembrane region" description="Helical" evidence="1">
    <location>
        <begin position="7"/>
        <end position="24"/>
    </location>
</feature>
<evidence type="ECO:0000313" key="5">
    <source>
        <dbReference type="Proteomes" id="UP001278738"/>
    </source>
</evidence>
<dbReference type="Proteomes" id="UP001278738">
    <property type="component" value="Unassembled WGS sequence"/>
</dbReference>
<keyword evidence="1" id="KW-1133">Transmembrane helix</keyword>